<dbReference type="EMBL" id="MU004193">
    <property type="protein sequence ID" value="KAF2492775.1"/>
    <property type="molecule type" value="Genomic_DNA"/>
</dbReference>
<evidence type="ECO:0000313" key="1">
    <source>
        <dbReference type="EMBL" id="KAF2492775.1"/>
    </source>
</evidence>
<proteinExistence type="predicted"/>
<dbReference type="Proteomes" id="UP000799750">
    <property type="component" value="Unassembled WGS sequence"/>
</dbReference>
<keyword evidence="2" id="KW-1185">Reference proteome</keyword>
<reference evidence="1" key="1">
    <citation type="journal article" date="2020" name="Stud. Mycol.">
        <title>101 Dothideomycetes genomes: a test case for predicting lifestyles and emergence of pathogens.</title>
        <authorList>
            <person name="Haridas S."/>
            <person name="Albert R."/>
            <person name="Binder M."/>
            <person name="Bloem J."/>
            <person name="Labutti K."/>
            <person name="Salamov A."/>
            <person name="Andreopoulos B."/>
            <person name="Baker S."/>
            <person name="Barry K."/>
            <person name="Bills G."/>
            <person name="Bluhm B."/>
            <person name="Cannon C."/>
            <person name="Castanera R."/>
            <person name="Culley D."/>
            <person name="Daum C."/>
            <person name="Ezra D."/>
            <person name="Gonzalez J."/>
            <person name="Henrissat B."/>
            <person name="Kuo A."/>
            <person name="Liang C."/>
            <person name="Lipzen A."/>
            <person name="Lutzoni F."/>
            <person name="Magnuson J."/>
            <person name="Mondo S."/>
            <person name="Nolan M."/>
            <person name="Ohm R."/>
            <person name="Pangilinan J."/>
            <person name="Park H.-J."/>
            <person name="Ramirez L."/>
            <person name="Alfaro M."/>
            <person name="Sun H."/>
            <person name="Tritt A."/>
            <person name="Yoshinaga Y."/>
            <person name="Zwiers L.-H."/>
            <person name="Turgeon B."/>
            <person name="Goodwin S."/>
            <person name="Spatafora J."/>
            <person name="Crous P."/>
            <person name="Grigoriev I."/>
        </authorList>
    </citation>
    <scope>NUCLEOTIDE SEQUENCE</scope>
    <source>
        <strain evidence="1">CBS 269.34</strain>
    </source>
</reference>
<name>A0A6A6QKB8_9PEZI</name>
<sequence length="225" mass="24896">MSASTPTSGEPRVVDWTGWRGPDCCLGSAAVAEIVDASFRRRTGLTQPAGSSAVQHSYRSRCPRKPARRDAVPDRVSTPNYLRRHGCATSRGTLEAARGFEAFRYLFRTRPLLTSAGSDAILCSSALTNQHAYGTIRRASLTGLHQSPEKAALRRLSVRIAPLRTNRAHKSADVACKLVWLQYAQLGRWRPDDIPLVWRSTCDVRRDVLDCCHSPHFRPSPVTCA</sequence>
<evidence type="ECO:0000313" key="2">
    <source>
        <dbReference type="Proteomes" id="UP000799750"/>
    </source>
</evidence>
<protein>
    <submittedName>
        <fullName evidence="1">Uncharacterized protein</fullName>
    </submittedName>
</protein>
<dbReference type="AlphaFoldDB" id="A0A6A6QKB8"/>
<gene>
    <name evidence="1" type="ORF">BU16DRAFT_90474</name>
</gene>
<organism evidence="1 2">
    <name type="scientific">Lophium mytilinum</name>
    <dbReference type="NCBI Taxonomy" id="390894"/>
    <lineage>
        <taxon>Eukaryota</taxon>
        <taxon>Fungi</taxon>
        <taxon>Dikarya</taxon>
        <taxon>Ascomycota</taxon>
        <taxon>Pezizomycotina</taxon>
        <taxon>Dothideomycetes</taxon>
        <taxon>Pleosporomycetidae</taxon>
        <taxon>Mytilinidiales</taxon>
        <taxon>Mytilinidiaceae</taxon>
        <taxon>Lophium</taxon>
    </lineage>
</organism>
<dbReference type="OrthoDB" id="10601450at2759"/>
<accession>A0A6A6QKB8</accession>